<gene>
    <name evidence="2" type="ORF">ACD661_00585</name>
</gene>
<protein>
    <recommendedName>
        <fullName evidence="4">Leucine-rich repeat-containing protein</fullName>
    </recommendedName>
</protein>
<dbReference type="RefSeq" id="WP_400185547.1">
    <property type="nucleotide sequence ID" value="NZ_JBGORX010000001.1"/>
</dbReference>
<evidence type="ECO:0000313" key="3">
    <source>
        <dbReference type="Proteomes" id="UP001615550"/>
    </source>
</evidence>
<accession>A0ABW8D515</accession>
<evidence type="ECO:0008006" key="4">
    <source>
        <dbReference type="Google" id="ProtNLM"/>
    </source>
</evidence>
<evidence type="ECO:0000313" key="2">
    <source>
        <dbReference type="EMBL" id="MFJ1267046.1"/>
    </source>
</evidence>
<evidence type="ECO:0000256" key="1">
    <source>
        <dbReference type="SAM" id="MobiDB-lite"/>
    </source>
</evidence>
<organism evidence="2 3">
    <name type="scientific">Legionella lytica</name>
    <dbReference type="NCBI Taxonomy" id="96232"/>
    <lineage>
        <taxon>Bacteria</taxon>
        <taxon>Pseudomonadati</taxon>
        <taxon>Pseudomonadota</taxon>
        <taxon>Gammaproteobacteria</taxon>
        <taxon>Legionellales</taxon>
        <taxon>Legionellaceae</taxon>
        <taxon>Legionella</taxon>
    </lineage>
</organism>
<reference evidence="2 3" key="1">
    <citation type="submission" date="2024-08" db="EMBL/GenBank/DDBJ databases">
        <title>Draft Genome Sequence of Legionella lytica strain DSB2004, Isolated From a Fire Sprinkler System.</title>
        <authorList>
            <person name="Everhart A.D."/>
            <person name="Kidane D.T."/>
            <person name="Farone A.L."/>
            <person name="Farone M.B."/>
        </authorList>
    </citation>
    <scope>NUCLEOTIDE SEQUENCE [LARGE SCALE GENOMIC DNA]</scope>
    <source>
        <strain evidence="2 3">DSB2004</strain>
    </source>
</reference>
<feature type="compositionally biased region" description="Low complexity" evidence="1">
    <location>
        <begin position="374"/>
        <end position="386"/>
    </location>
</feature>
<sequence>MPNFKRLPEAKQGNEALRMHCALVHAQMKLSMVFHALKLKPGDDFPPSYVINLFGTVEETSDLAYLWTALLIMGQKSGRKGFSIKNIEVINSEEGPKKDKRFFDPKSQYSTKFWSSEFSSFKDNSVYETVLKPLMALQEIDYCQDERFQPFEHQLRDKQLKEQVRDHMISYFLDIYFVPMEGLLWMQLKTSGRGIVTAIHQMGYEKFGMLVAYLNRQFTTLSLRDMKMSDFGVRGVSLILSCCEGIREVMLDNNGLNRLDPDPASKENHILLCTALSMIPKSVTRLTLRDNGLSTFNKTELMEIMQAIPSTVKVVVLTQNKLDSELEKELLSSRGQTMPSQKPTPSVISPQPILGKTNEEKPVKVTTVSQTHFAKPSASPSSSDKPPSYEEAMSFAPGNGQ</sequence>
<dbReference type="Proteomes" id="UP001615550">
    <property type="component" value="Unassembled WGS sequence"/>
</dbReference>
<dbReference type="SUPFAM" id="SSF52047">
    <property type="entry name" value="RNI-like"/>
    <property type="match status" value="1"/>
</dbReference>
<proteinExistence type="predicted"/>
<feature type="region of interest" description="Disordered" evidence="1">
    <location>
        <begin position="330"/>
        <end position="401"/>
    </location>
</feature>
<dbReference type="InterPro" id="IPR032675">
    <property type="entry name" value="LRR_dom_sf"/>
</dbReference>
<name>A0ABW8D515_9GAMM</name>
<keyword evidence="3" id="KW-1185">Reference proteome</keyword>
<dbReference type="Gene3D" id="3.80.10.10">
    <property type="entry name" value="Ribonuclease Inhibitor"/>
    <property type="match status" value="1"/>
</dbReference>
<dbReference type="EMBL" id="JBGORX010000001">
    <property type="protein sequence ID" value="MFJ1267046.1"/>
    <property type="molecule type" value="Genomic_DNA"/>
</dbReference>
<comment type="caution">
    <text evidence="2">The sequence shown here is derived from an EMBL/GenBank/DDBJ whole genome shotgun (WGS) entry which is preliminary data.</text>
</comment>
<feature type="compositionally biased region" description="Polar residues" evidence="1">
    <location>
        <begin position="334"/>
        <end position="349"/>
    </location>
</feature>